<dbReference type="Pfam" id="PF19568">
    <property type="entry name" value="Spore_III_AA"/>
    <property type="match status" value="1"/>
</dbReference>
<dbReference type="Proteomes" id="UP001198893">
    <property type="component" value="Unassembled WGS sequence"/>
</dbReference>
<dbReference type="Gene3D" id="3.40.50.300">
    <property type="entry name" value="P-loop containing nucleotide triphosphate hydrolases"/>
    <property type="match status" value="1"/>
</dbReference>
<dbReference type="PANTHER" id="PTHR20953:SF3">
    <property type="entry name" value="P-LOOP CONTAINING NUCLEOSIDE TRIPHOSPHATE HYDROLASES SUPERFAMILY PROTEIN"/>
    <property type="match status" value="1"/>
</dbReference>
<evidence type="ECO:0000256" key="2">
    <source>
        <dbReference type="ARBA" id="ARBA00022840"/>
    </source>
</evidence>
<reference evidence="4" key="1">
    <citation type="submission" date="2021-10" db="EMBL/GenBank/DDBJ databases">
        <title>Anaerobic single-cell dispensing facilitates the cultivation of human gut bacteria.</title>
        <authorList>
            <person name="Afrizal A."/>
        </authorList>
    </citation>
    <scope>NUCLEOTIDE SEQUENCE</scope>
    <source>
        <strain evidence="4">CLA-AA-H204</strain>
    </source>
</reference>
<evidence type="ECO:0000256" key="1">
    <source>
        <dbReference type="ARBA" id="ARBA00022741"/>
    </source>
</evidence>
<dbReference type="SUPFAM" id="SSF52540">
    <property type="entry name" value="P-loop containing nucleoside triphosphate hydrolases"/>
    <property type="match status" value="1"/>
</dbReference>
<name>A0AAW4WDZ3_9FIRM</name>
<dbReference type="NCBIfam" id="TIGR02858">
    <property type="entry name" value="spore_III_AA"/>
    <property type="match status" value="1"/>
</dbReference>
<dbReference type="InterPro" id="IPR027417">
    <property type="entry name" value="P-loop_NTPase"/>
</dbReference>
<dbReference type="AlphaFoldDB" id="A0AAW4WDZ3"/>
<dbReference type="PANTHER" id="PTHR20953">
    <property type="entry name" value="KINASE-RELATED"/>
    <property type="match status" value="1"/>
</dbReference>
<protein>
    <submittedName>
        <fullName evidence="4">Stage III sporulation protein AA</fullName>
    </submittedName>
</protein>
<proteinExistence type="predicted"/>
<comment type="caution">
    <text evidence="4">The sequence shown here is derived from an EMBL/GenBank/DDBJ whole genome shotgun (WGS) entry which is preliminary data.</text>
</comment>
<organism evidence="4 5">
    <name type="scientific">Roseburia amylophila</name>
    <dbReference type="NCBI Taxonomy" id="2981794"/>
    <lineage>
        <taxon>Bacteria</taxon>
        <taxon>Bacillati</taxon>
        <taxon>Bacillota</taxon>
        <taxon>Clostridia</taxon>
        <taxon>Lachnospirales</taxon>
        <taxon>Lachnospiraceae</taxon>
        <taxon>Roseburia</taxon>
    </lineage>
</organism>
<dbReference type="RefSeq" id="WP_227709777.1">
    <property type="nucleotide sequence ID" value="NZ_JAJEQW010000003.1"/>
</dbReference>
<keyword evidence="2" id="KW-0067">ATP-binding</keyword>
<dbReference type="InterPro" id="IPR014217">
    <property type="entry name" value="Spore_III_AA"/>
</dbReference>
<feature type="domain" description="Stage III sporulation protein AA AAA+ ATPase" evidence="3">
    <location>
        <begin position="3"/>
        <end position="307"/>
    </location>
</feature>
<evidence type="ECO:0000259" key="3">
    <source>
        <dbReference type="Pfam" id="PF19568"/>
    </source>
</evidence>
<dbReference type="EMBL" id="JAJEQW010000003">
    <property type="protein sequence ID" value="MCC2241534.1"/>
    <property type="molecule type" value="Genomic_DNA"/>
</dbReference>
<gene>
    <name evidence="4" type="primary">spoIIIAA</name>
    <name evidence="4" type="ORF">LKD47_04335</name>
</gene>
<evidence type="ECO:0000313" key="5">
    <source>
        <dbReference type="Proteomes" id="UP001198893"/>
    </source>
</evidence>
<keyword evidence="1" id="KW-0547">Nucleotide-binding</keyword>
<dbReference type="InterPro" id="IPR045735">
    <property type="entry name" value="Spore_III_AA_AAA+_ATPase"/>
</dbReference>
<dbReference type="GO" id="GO:0005524">
    <property type="term" value="F:ATP binding"/>
    <property type="evidence" value="ECO:0007669"/>
    <property type="project" value="UniProtKB-KW"/>
</dbReference>
<sequence length="315" mass="36204">MLEQVLQIFPAELRKMLLANKDKLKETEEIRIRINQPMILWDGRKEYFLDKVSGRLSVEAEGSYYIKESDISAMLTFLSRYSIYAYEEELKSGFLTLEGGHRVGVTGQIRMEGEKVEQLVYVGSLNIRIAHQKIGCAKEILPFIRTEQRVRNTLFVSSVGIGKTTLLRDCIRLISGDETSRIHFKVGVVDERSEIAACCRGIPQNNLGIRTDVIDRCKKAVGMRMLLRSMSPDVIAVDELGSMEDFQAVDEVMHCGCSILGTIHAADMLELQQKEQLQKWVEQKIFERYVILKKDDEGRRHFMIYDGTWEKIWSD</sequence>
<accession>A0AAW4WDZ3</accession>
<evidence type="ECO:0000313" key="4">
    <source>
        <dbReference type="EMBL" id="MCC2241534.1"/>
    </source>
</evidence>